<feature type="transmembrane region" description="Helical" evidence="1">
    <location>
        <begin position="58"/>
        <end position="80"/>
    </location>
</feature>
<comment type="caution">
    <text evidence="2">The sequence shown here is derived from an EMBL/GenBank/DDBJ whole genome shotgun (WGS) entry which is preliminary data.</text>
</comment>
<organism evidence="2 3">
    <name type="scientific">Penicillium subrubescens</name>
    <dbReference type="NCBI Taxonomy" id="1316194"/>
    <lineage>
        <taxon>Eukaryota</taxon>
        <taxon>Fungi</taxon>
        <taxon>Dikarya</taxon>
        <taxon>Ascomycota</taxon>
        <taxon>Pezizomycotina</taxon>
        <taxon>Eurotiomycetes</taxon>
        <taxon>Eurotiomycetidae</taxon>
        <taxon>Eurotiales</taxon>
        <taxon>Aspergillaceae</taxon>
        <taxon>Penicillium</taxon>
    </lineage>
</organism>
<reference evidence="2 3" key="1">
    <citation type="submission" date="2016-10" db="EMBL/GenBank/DDBJ databases">
        <title>Genome sequence of the ascomycete fungus Penicillium subrubescens.</title>
        <authorList>
            <person name="De Vries R.P."/>
            <person name="Peng M."/>
            <person name="Dilokpimol A."/>
            <person name="Hilden K."/>
            <person name="Makela M.R."/>
            <person name="Grigoriev I."/>
            <person name="Riley R."/>
            <person name="Granchi Z."/>
        </authorList>
    </citation>
    <scope>NUCLEOTIDE SEQUENCE [LARGE SCALE GENOMIC DNA]</scope>
    <source>
        <strain evidence="2 3">CBS 132785</strain>
    </source>
</reference>
<keyword evidence="1" id="KW-0472">Membrane</keyword>
<sequence>MAENYCETWGTVVEPFAEVPPGVCVEETVKGGDIDYDEKYTTQRDGAWEMLRYTLTLLLVKVLQAIAAIPAVVLCAYILWDSKALKDSLVTILILAIPVTVMSVTCYAALLTGLIRFAAKYMVPGIYSSHVVHTWAAWLTHRLMSDVRSSLFAFYASLLTPVWLRVLGARIGRGVEASTIVAPPSLFHAEDGSFLADDVSLAPFELRGAKLVLGVSSVG</sequence>
<proteinExistence type="predicted"/>
<dbReference type="AlphaFoldDB" id="A0A1Q5U1N0"/>
<gene>
    <name evidence="2" type="ORF">PENSUB_6375</name>
</gene>
<name>A0A1Q5U1N0_9EURO</name>
<keyword evidence="3" id="KW-1185">Reference proteome</keyword>
<accession>A0A1Q5U1N0</accession>
<evidence type="ECO:0000313" key="3">
    <source>
        <dbReference type="Proteomes" id="UP000186955"/>
    </source>
</evidence>
<dbReference type="Proteomes" id="UP000186955">
    <property type="component" value="Unassembled WGS sequence"/>
</dbReference>
<keyword evidence="1" id="KW-1133">Transmembrane helix</keyword>
<protein>
    <submittedName>
        <fullName evidence="2">Uncharacterized protein</fullName>
    </submittedName>
</protein>
<keyword evidence="1" id="KW-0812">Transmembrane</keyword>
<feature type="transmembrane region" description="Helical" evidence="1">
    <location>
        <begin position="92"/>
        <end position="114"/>
    </location>
</feature>
<evidence type="ECO:0000256" key="1">
    <source>
        <dbReference type="SAM" id="Phobius"/>
    </source>
</evidence>
<dbReference type="EMBL" id="MNBE01000598">
    <property type="protein sequence ID" value="OKP06385.1"/>
    <property type="molecule type" value="Genomic_DNA"/>
</dbReference>
<evidence type="ECO:0000313" key="2">
    <source>
        <dbReference type="EMBL" id="OKP06385.1"/>
    </source>
</evidence>
<dbReference type="STRING" id="1316194.A0A1Q5U1N0"/>